<name>A0ACB8L371_CITSI</name>
<dbReference type="EMBL" id="CM039173">
    <property type="protein sequence ID" value="KAH9767730.1"/>
    <property type="molecule type" value="Genomic_DNA"/>
</dbReference>
<organism evidence="1 2">
    <name type="scientific">Citrus sinensis</name>
    <name type="common">Sweet orange</name>
    <name type="synonym">Citrus aurantium var. sinensis</name>
    <dbReference type="NCBI Taxonomy" id="2711"/>
    <lineage>
        <taxon>Eukaryota</taxon>
        <taxon>Viridiplantae</taxon>
        <taxon>Streptophyta</taxon>
        <taxon>Embryophyta</taxon>
        <taxon>Tracheophyta</taxon>
        <taxon>Spermatophyta</taxon>
        <taxon>Magnoliopsida</taxon>
        <taxon>eudicotyledons</taxon>
        <taxon>Gunneridae</taxon>
        <taxon>Pentapetalae</taxon>
        <taxon>rosids</taxon>
        <taxon>malvids</taxon>
        <taxon>Sapindales</taxon>
        <taxon>Rutaceae</taxon>
        <taxon>Aurantioideae</taxon>
        <taxon>Citrus</taxon>
    </lineage>
</organism>
<evidence type="ECO:0000313" key="1">
    <source>
        <dbReference type="EMBL" id="KAH9767730.1"/>
    </source>
</evidence>
<protein>
    <submittedName>
        <fullName evidence="1">Uncharacterized protein</fullName>
    </submittedName>
</protein>
<gene>
    <name evidence="1" type="ORF">KPL71_011380</name>
</gene>
<comment type="caution">
    <text evidence="1">The sequence shown here is derived from an EMBL/GenBank/DDBJ whole genome shotgun (WGS) entry which is preliminary data.</text>
</comment>
<reference evidence="2" key="1">
    <citation type="journal article" date="2023" name="Hortic. Res.">
        <title>A chromosome-level phased genome enabling allele-level studies in sweet orange: a case study on citrus Huanglongbing tolerance.</title>
        <authorList>
            <person name="Wu B."/>
            <person name="Yu Q."/>
            <person name="Deng Z."/>
            <person name="Duan Y."/>
            <person name="Luo F."/>
            <person name="Gmitter F. Jr."/>
        </authorList>
    </citation>
    <scope>NUCLEOTIDE SEQUENCE [LARGE SCALE GENOMIC DNA]</scope>
    <source>
        <strain evidence="2">cv. Valencia</strain>
    </source>
</reference>
<proteinExistence type="predicted"/>
<sequence>MGDNSNNSYIDDNKIAVLLIGVGSAAFVIAIYHCISVGWYSRCLRPGPRRPPAGPLVPEIDATPSSIENSMAQLIPAHKYHKGTGPVGDEDGICAVCLSEFEEGEELRTLPECLHSYHAPCIDMWLYSHSNCPICRSDATPSPQILRPRDSAGPEDMAAGMVQNVDVQSRTM</sequence>
<accession>A0ACB8L371</accession>
<keyword evidence="2" id="KW-1185">Reference proteome</keyword>
<evidence type="ECO:0000313" key="2">
    <source>
        <dbReference type="Proteomes" id="UP000829398"/>
    </source>
</evidence>
<dbReference type="Proteomes" id="UP000829398">
    <property type="component" value="Chromosome 4"/>
</dbReference>